<name>A0A5C5Z6V9_9BACT</name>
<keyword evidence="2" id="KW-1185">Reference proteome</keyword>
<dbReference type="InterPro" id="IPR006439">
    <property type="entry name" value="HAD-SF_hydro_IA"/>
</dbReference>
<dbReference type="InterPro" id="IPR023214">
    <property type="entry name" value="HAD_sf"/>
</dbReference>
<dbReference type="SUPFAM" id="SSF56784">
    <property type="entry name" value="HAD-like"/>
    <property type="match status" value="1"/>
</dbReference>
<dbReference type="EC" id="3.1.3.-" evidence="1"/>
<sequence>MQHRLTRQTAPLFTTIPAKAKPVDDFSQYAGLIFDCDGTLTDSMPLHYEAWLEALIPYGISFPEVKFYSMGGMRSEKIVEVLGKEQSIDADPNEVTALKEAAFGRRMLRIEAREDICSIARNHHRKIPISVASGGDKEGVTAQLEQIGMREYFEVIVTAEDTERHKPEPDVFLKTAELLGVPPEGCLVFEDSPLGLEAAARASMDCIDVRDGKLYRAQQANA</sequence>
<dbReference type="InterPro" id="IPR051806">
    <property type="entry name" value="HAD-like_SPP"/>
</dbReference>
<keyword evidence="1" id="KW-0378">Hydrolase</keyword>
<dbReference type="PANTHER" id="PTHR43481:SF4">
    <property type="entry name" value="GLYCEROL-1-PHOSPHATE PHOSPHOHYDROLASE 1-RELATED"/>
    <property type="match status" value="1"/>
</dbReference>
<reference evidence="1 2" key="1">
    <citation type="submission" date="2019-02" db="EMBL/GenBank/DDBJ databases">
        <title>Deep-cultivation of Planctomycetes and their phenomic and genomic characterization uncovers novel biology.</title>
        <authorList>
            <person name="Wiegand S."/>
            <person name="Jogler M."/>
            <person name="Boedeker C."/>
            <person name="Pinto D."/>
            <person name="Vollmers J."/>
            <person name="Rivas-Marin E."/>
            <person name="Kohn T."/>
            <person name="Peeters S.H."/>
            <person name="Heuer A."/>
            <person name="Rast P."/>
            <person name="Oberbeckmann S."/>
            <person name="Bunk B."/>
            <person name="Jeske O."/>
            <person name="Meyerdierks A."/>
            <person name="Storesund J.E."/>
            <person name="Kallscheuer N."/>
            <person name="Luecker S."/>
            <person name="Lage O.M."/>
            <person name="Pohl T."/>
            <person name="Merkel B.J."/>
            <person name="Hornburger P."/>
            <person name="Mueller R.-W."/>
            <person name="Bruemmer F."/>
            <person name="Labrenz M."/>
            <person name="Spormann A.M."/>
            <person name="Op Den Camp H."/>
            <person name="Overmann J."/>
            <person name="Amann R."/>
            <person name="Jetten M.S.M."/>
            <person name="Mascher T."/>
            <person name="Medema M.H."/>
            <person name="Devos D.P."/>
            <person name="Kaster A.-K."/>
            <person name="Ovreas L."/>
            <person name="Rohde M."/>
            <person name="Galperin M.Y."/>
            <person name="Jogler C."/>
        </authorList>
    </citation>
    <scope>NUCLEOTIDE SEQUENCE [LARGE SCALE GENOMIC DNA]</scope>
    <source>
        <strain evidence="1 2">CA13</strain>
    </source>
</reference>
<dbReference type="CDD" id="cd07505">
    <property type="entry name" value="HAD_BPGM-like"/>
    <property type="match status" value="1"/>
</dbReference>
<organism evidence="1 2">
    <name type="scientific">Novipirellula herctigrandis</name>
    <dbReference type="NCBI Taxonomy" id="2527986"/>
    <lineage>
        <taxon>Bacteria</taxon>
        <taxon>Pseudomonadati</taxon>
        <taxon>Planctomycetota</taxon>
        <taxon>Planctomycetia</taxon>
        <taxon>Pirellulales</taxon>
        <taxon>Pirellulaceae</taxon>
        <taxon>Novipirellula</taxon>
    </lineage>
</organism>
<dbReference type="SFLD" id="SFLDG01129">
    <property type="entry name" value="C1.5:_HAD__Beta-PGM__Phosphata"/>
    <property type="match status" value="1"/>
</dbReference>
<dbReference type="Gene3D" id="3.40.50.1000">
    <property type="entry name" value="HAD superfamily/HAD-like"/>
    <property type="match status" value="1"/>
</dbReference>
<gene>
    <name evidence="1" type="primary">yqaB</name>
    <name evidence="1" type="ORF">CA13_46120</name>
</gene>
<evidence type="ECO:0000313" key="2">
    <source>
        <dbReference type="Proteomes" id="UP000315010"/>
    </source>
</evidence>
<dbReference type="GO" id="GO:0050308">
    <property type="term" value="F:sugar-phosphatase activity"/>
    <property type="evidence" value="ECO:0007669"/>
    <property type="project" value="TreeGrafter"/>
</dbReference>
<dbReference type="EMBL" id="SJPJ01000001">
    <property type="protein sequence ID" value="TWT83149.1"/>
    <property type="molecule type" value="Genomic_DNA"/>
</dbReference>
<accession>A0A5C5Z6V9</accession>
<dbReference type="InterPro" id="IPR041492">
    <property type="entry name" value="HAD_2"/>
</dbReference>
<protein>
    <submittedName>
        <fullName evidence="1">Fructose-1-phosphate phosphatase YqaB</fullName>
        <ecNumber evidence="1">3.1.3.-</ecNumber>
    </submittedName>
</protein>
<dbReference type="PANTHER" id="PTHR43481">
    <property type="entry name" value="FRUCTOSE-1-PHOSPHATE PHOSPHATASE"/>
    <property type="match status" value="1"/>
</dbReference>
<dbReference type="Proteomes" id="UP000315010">
    <property type="component" value="Unassembled WGS sequence"/>
</dbReference>
<dbReference type="Gene3D" id="1.10.150.240">
    <property type="entry name" value="Putative phosphatase, domain 2"/>
    <property type="match status" value="1"/>
</dbReference>
<comment type="caution">
    <text evidence="1">The sequence shown here is derived from an EMBL/GenBank/DDBJ whole genome shotgun (WGS) entry which is preliminary data.</text>
</comment>
<evidence type="ECO:0000313" key="1">
    <source>
        <dbReference type="EMBL" id="TWT83149.1"/>
    </source>
</evidence>
<dbReference type="InterPro" id="IPR036412">
    <property type="entry name" value="HAD-like_sf"/>
</dbReference>
<dbReference type="NCBIfam" id="TIGR01509">
    <property type="entry name" value="HAD-SF-IA-v3"/>
    <property type="match status" value="1"/>
</dbReference>
<dbReference type="InterPro" id="IPR023198">
    <property type="entry name" value="PGP-like_dom2"/>
</dbReference>
<proteinExistence type="predicted"/>
<dbReference type="AlphaFoldDB" id="A0A5C5Z6V9"/>
<dbReference type="Pfam" id="PF13419">
    <property type="entry name" value="HAD_2"/>
    <property type="match status" value="1"/>
</dbReference>
<dbReference type="SFLD" id="SFLDS00003">
    <property type="entry name" value="Haloacid_Dehalogenase"/>
    <property type="match status" value="1"/>
</dbReference>